<protein>
    <submittedName>
        <fullName evidence="1">Uncharacterized protein</fullName>
    </submittedName>
</protein>
<keyword evidence="2" id="KW-1185">Reference proteome</keyword>
<reference evidence="1 2" key="1">
    <citation type="submission" date="2018-11" db="EMBL/GenBank/DDBJ databases">
        <title>Genomic Encyclopedia of Type Strains, Phase IV (KMG-IV): sequencing the most valuable type-strain genomes for metagenomic binning, comparative biology and taxonomic classification.</title>
        <authorList>
            <person name="Goeker M."/>
        </authorList>
    </citation>
    <scope>NUCLEOTIDE SEQUENCE [LARGE SCALE GENOMIC DNA]</scope>
    <source>
        <strain evidence="1 2">DSM 25623</strain>
    </source>
</reference>
<accession>A0A3N4VTE5</accession>
<sequence length="218" mass="24869">MLAFMPIHHRYVQEIFDELKTSLSSGVKDCGAFLKKLENDSDWSFLIKVQALIETSITEALVSHLGEPRVRRLIERLPLADEEIGKLSLAKDLGLLDSPQRRFIRRLASLRNNLAHRVDHVDFAFDVYLSVLDKQQLASWQRAMCWFSPSDKNSLIHWHKFATNQPRVAVWFATYMLIALLHVSVAESQVSRKTKEAALKTAEELYAHLAPATTTNEG</sequence>
<dbReference type="EMBL" id="RKQN01000003">
    <property type="protein sequence ID" value="RPE77080.1"/>
    <property type="molecule type" value="Genomic_DNA"/>
</dbReference>
<gene>
    <name evidence="1" type="ORF">EDC50_2336</name>
</gene>
<proteinExistence type="predicted"/>
<organism evidence="1 2">
    <name type="scientific">Vulcaniibacterium tengchongense</name>
    <dbReference type="NCBI Taxonomy" id="1273429"/>
    <lineage>
        <taxon>Bacteria</taxon>
        <taxon>Pseudomonadati</taxon>
        <taxon>Pseudomonadota</taxon>
        <taxon>Gammaproteobacteria</taxon>
        <taxon>Lysobacterales</taxon>
        <taxon>Lysobacteraceae</taxon>
        <taxon>Vulcaniibacterium</taxon>
    </lineage>
</organism>
<dbReference type="InterPro" id="IPR038026">
    <property type="entry name" value="MtlR-like_sf"/>
</dbReference>
<name>A0A3N4VTE5_9GAMM</name>
<dbReference type="SUPFAM" id="SSF158668">
    <property type="entry name" value="MtlR-like"/>
    <property type="match status" value="1"/>
</dbReference>
<dbReference type="Gene3D" id="1.20.120.330">
    <property type="entry name" value="Nucleotidyltransferases domain 2"/>
    <property type="match status" value="1"/>
</dbReference>
<evidence type="ECO:0000313" key="1">
    <source>
        <dbReference type="EMBL" id="RPE77080.1"/>
    </source>
</evidence>
<comment type="caution">
    <text evidence="1">The sequence shown here is derived from an EMBL/GenBank/DDBJ whole genome shotgun (WGS) entry which is preliminary data.</text>
</comment>
<evidence type="ECO:0000313" key="2">
    <source>
        <dbReference type="Proteomes" id="UP000269708"/>
    </source>
</evidence>
<dbReference type="Proteomes" id="UP000269708">
    <property type="component" value="Unassembled WGS sequence"/>
</dbReference>
<dbReference type="AlphaFoldDB" id="A0A3N4VTE5"/>